<evidence type="ECO:0000256" key="14">
    <source>
        <dbReference type="ARBA" id="ARBA00023098"/>
    </source>
</evidence>
<dbReference type="GO" id="GO:0004631">
    <property type="term" value="F:phosphomevalonate kinase activity"/>
    <property type="evidence" value="ECO:0007669"/>
    <property type="project" value="UniProtKB-EC"/>
</dbReference>
<evidence type="ECO:0000256" key="2">
    <source>
        <dbReference type="ARBA" id="ARBA00005017"/>
    </source>
</evidence>
<dbReference type="AlphaFoldDB" id="A0A0L0F8E2"/>
<organism evidence="18 19">
    <name type="scientific">Sphaeroforma arctica JP610</name>
    <dbReference type="NCBI Taxonomy" id="667725"/>
    <lineage>
        <taxon>Eukaryota</taxon>
        <taxon>Ichthyosporea</taxon>
        <taxon>Ichthyophonida</taxon>
        <taxon>Sphaeroforma</taxon>
    </lineage>
</organism>
<keyword evidence="11" id="KW-0067">ATP-binding</keyword>
<gene>
    <name evidence="18" type="ORF">SARC_14453</name>
</gene>
<keyword evidence="7" id="KW-0808">Transferase</keyword>
<keyword evidence="8" id="KW-0547">Nucleotide-binding</keyword>
<dbReference type="GO" id="GO:0005524">
    <property type="term" value="F:ATP binding"/>
    <property type="evidence" value="ECO:0007669"/>
    <property type="project" value="UniProtKB-KW"/>
</dbReference>
<evidence type="ECO:0000256" key="15">
    <source>
        <dbReference type="ARBA" id="ARBA00023166"/>
    </source>
</evidence>
<evidence type="ECO:0000256" key="12">
    <source>
        <dbReference type="ARBA" id="ARBA00022955"/>
    </source>
</evidence>
<keyword evidence="19" id="KW-1185">Reference proteome</keyword>
<dbReference type="EMBL" id="KQ246244">
    <property type="protein sequence ID" value="KNC72985.1"/>
    <property type="molecule type" value="Genomic_DNA"/>
</dbReference>
<accession>A0A0L0F8E2</accession>
<evidence type="ECO:0000256" key="13">
    <source>
        <dbReference type="ARBA" id="ARBA00023011"/>
    </source>
</evidence>
<dbReference type="EC" id="2.7.4.2" evidence="3"/>
<keyword evidence="12" id="KW-0752">Steroid biosynthesis</keyword>
<evidence type="ECO:0000256" key="9">
    <source>
        <dbReference type="ARBA" id="ARBA00022777"/>
    </source>
</evidence>
<dbReference type="STRING" id="667725.A0A0L0F8E2"/>
<dbReference type="Gene3D" id="3.40.50.300">
    <property type="entry name" value="P-loop containing nucleotide triphosphate hydrolases"/>
    <property type="match status" value="1"/>
</dbReference>
<evidence type="ECO:0000256" key="5">
    <source>
        <dbReference type="ARBA" id="ARBA00022516"/>
    </source>
</evidence>
<dbReference type="UniPathway" id="UPA00057">
    <property type="reaction ID" value="UER00099"/>
</dbReference>
<evidence type="ECO:0000313" key="18">
    <source>
        <dbReference type="EMBL" id="KNC72985.1"/>
    </source>
</evidence>
<dbReference type="PANTHER" id="PTHR13101">
    <property type="entry name" value="PHOSPHOMEVALONATE KINASE"/>
    <property type="match status" value="1"/>
</dbReference>
<dbReference type="GO" id="GO:0006695">
    <property type="term" value="P:cholesterol biosynthetic process"/>
    <property type="evidence" value="ECO:0007669"/>
    <property type="project" value="UniProtKB-KW"/>
</dbReference>
<keyword evidence="15" id="KW-1207">Sterol metabolism</keyword>
<sequence>MMRLSGPLKLQYAKENKLDANELLTASAYKETFRASMISWGEEKRNADSGYFCKLIEDEALATGAPVWVVTDARRLTDIEYFQQRYPALIVRVQAPVSARERRGWVFTEGVDDASSECALDGIAADVTLDSNDTTDADVAGYERGISLLIERIRNEAVKP</sequence>
<keyword evidence="10" id="KW-0152">Cholesterol biosynthesis</keyword>
<name>A0A0L0F8E2_9EUKA</name>
<dbReference type="Proteomes" id="UP000054560">
    <property type="component" value="Unassembled WGS sequence"/>
</dbReference>
<evidence type="ECO:0000256" key="10">
    <source>
        <dbReference type="ARBA" id="ARBA00022778"/>
    </source>
</evidence>
<keyword evidence="9" id="KW-0418">Kinase</keyword>
<protein>
    <recommendedName>
        <fullName evidence="17">Phosphomevalonate kinase</fullName>
        <ecNumber evidence="3">2.7.4.2</ecNumber>
    </recommendedName>
</protein>
<dbReference type="GeneID" id="25914957"/>
<dbReference type="InterPro" id="IPR027417">
    <property type="entry name" value="P-loop_NTPase"/>
</dbReference>
<evidence type="ECO:0000256" key="8">
    <source>
        <dbReference type="ARBA" id="ARBA00022741"/>
    </source>
</evidence>
<evidence type="ECO:0000256" key="7">
    <source>
        <dbReference type="ARBA" id="ARBA00022679"/>
    </source>
</evidence>
<dbReference type="Pfam" id="PF04275">
    <property type="entry name" value="P-mevalo_kinase"/>
    <property type="match status" value="1"/>
</dbReference>
<evidence type="ECO:0000256" key="11">
    <source>
        <dbReference type="ARBA" id="ARBA00022840"/>
    </source>
</evidence>
<dbReference type="OrthoDB" id="2401875at2759"/>
<keyword evidence="14" id="KW-0443">Lipid metabolism</keyword>
<keyword evidence="16" id="KW-0753">Steroid metabolism</keyword>
<evidence type="ECO:0000313" key="19">
    <source>
        <dbReference type="Proteomes" id="UP000054560"/>
    </source>
</evidence>
<dbReference type="PANTHER" id="PTHR13101:SF1">
    <property type="entry name" value="PHOSPHOMEVALONATE KINASE"/>
    <property type="match status" value="1"/>
</dbReference>
<keyword evidence="13" id="KW-0756">Sterol biosynthesis</keyword>
<dbReference type="InterPro" id="IPR005919">
    <property type="entry name" value="Pmev_kin_anim"/>
</dbReference>
<reference evidence="18 19" key="1">
    <citation type="submission" date="2011-02" db="EMBL/GenBank/DDBJ databases">
        <title>The Genome Sequence of Sphaeroforma arctica JP610.</title>
        <authorList>
            <consortium name="The Broad Institute Genome Sequencing Platform"/>
            <person name="Russ C."/>
            <person name="Cuomo C."/>
            <person name="Young S.K."/>
            <person name="Zeng Q."/>
            <person name="Gargeya S."/>
            <person name="Alvarado L."/>
            <person name="Berlin A."/>
            <person name="Chapman S.B."/>
            <person name="Chen Z."/>
            <person name="Freedman E."/>
            <person name="Gellesch M."/>
            <person name="Goldberg J."/>
            <person name="Griggs A."/>
            <person name="Gujja S."/>
            <person name="Heilman E."/>
            <person name="Heiman D."/>
            <person name="Howarth C."/>
            <person name="Mehta T."/>
            <person name="Neiman D."/>
            <person name="Pearson M."/>
            <person name="Roberts A."/>
            <person name="Saif S."/>
            <person name="Shea T."/>
            <person name="Shenoy N."/>
            <person name="Sisk P."/>
            <person name="Stolte C."/>
            <person name="Sykes S."/>
            <person name="White J."/>
            <person name="Yandava C."/>
            <person name="Burger G."/>
            <person name="Gray M.W."/>
            <person name="Holland P.W.H."/>
            <person name="King N."/>
            <person name="Lang F.B.F."/>
            <person name="Roger A.J."/>
            <person name="Ruiz-Trillo I."/>
            <person name="Haas B."/>
            <person name="Nusbaum C."/>
            <person name="Birren B."/>
        </authorList>
    </citation>
    <scope>NUCLEOTIDE SEQUENCE [LARGE SCALE GENOMIC DNA]</scope>
    <source>
        <strain evidence="18 19">JP610</strain>
    </source>
</reference>
<comment type="pathway">
    <text evidence="2">Isoprenoid biosynthesis; isopentenyl diphosphate biosynthesis via mevalonate pathway; isopentenyl diphosphate from (R)-mevalonate: step 2/3.</text>
</comment>
<evidence type="ECO:0000256" key="4">
    <source>
        <dbReference type="ARBA" id="ARBA00022490"/>
    </source>
</evidence>
<dbReference type="GO" id="GO:0005829">
    <property type="term" value="C:cytosol"/>
    <property type="evidence" value="ECO:0007669"/>
    <property type="project" value="UniProtKB-SubCell"/>
</dbReference>
<evidence type="ECO:0000256" key="1">
    <source>
        <dbReference type="ARBA" id="ARBA00004514"/>
    </source>
</evidence>
<keyword evidence="4" id="KW-0963">Cytoplasm</keyword>
<dbReference type="GO" id="GO:0019287">
    <property type="term" value="P:isopentenyl diphosphate biosynthetic process, mevalonate pathway"/>
    <property type="evidence" value="ECO:0007669"/>
    <property type="project" value="UniProtKB-UniPathway"/>
</dbReference>
<dbReference type="RefSeq" id="XP_014146887.1">
    <property type="nucleotide sequence ID" value="XM_014291412.1"/>
</dbReference>
<dbReference type="eggNOG" id="ENOG502RXWP">
    <property type="taxonomic scope" value="Eukaryota"/>
</dbReference>
<evidence type="ECO:0000256" key="16">
    <source>
        <dbReference type="ARBA" id="ARBA00023221"/>
    </source>
</evidence>
<evidence type="ECO:0000256" key="6">
    <source>
        <dbReference type="ARBA" id="ARBA00022548"/>
    </source>
</evidence>
<proteinExistence type="predicted"/>
<comment type="subcellular location">
    <subcellularLocation>
        <location evidence="1">Cytoplasm</location>
        <location evidence="1">Cytosol</location>
    </subcellularLocation>
</comment>
<keyword evidence="5" id="KW-0444">Lipid biosynthesis</keyword>
<evidence type="ECO:0000256" key="3">
    <source>
        <dbReference type="ARBA" id="ARBA00012958"/>
    </source>
</evidence>
<keyword evidence="6" id="KW-0153">Cholesterol metabolism</keyword>
<evidence type="ECO:0000256" key="17">
    <source>
        <dbReference type="ARBA" id="ARBA00034549"/>
    </source>
</evidence>